<evidence type="ECO:0000256" key="2">
    <source>
        <dbReference type="ARBA" id="ARBA00022576"/>
    </source>
</evidence>
<dbReference type="PANTHER" id="PTHR11986:SF79">
    <property type="entry name" value="ACETYLORNITHINE AMINOTRANSFERASE, MITOCHONDRIAL"/>
    <property type="match status" value="1"/>
</dbReference>
<comment type="cofactor">
    <cofactor evidence="1">
        <name>pyridoxal 5'-phosphate</name>
        <dbReference type="ChEBI" id="CHEBI:597326"/>
    </cofactor>
</comment>
<dbReference type="RefSeq" id="WP_208256241.1">
    <property type="nucleotide sequence ID" value="NZ_JAGEOJ010000006.1"/>
</dbReference>
<keyword evidence="3" id="KW-0808">Transferase</keyword>
<evidence type="ECO:0000313" key="6">
    <source>
        <dbReference type="EMBL" id="MBO2448571.1"/>
    </source>
</evidence>
<reference evidence="6" key="1">
    <citation type="submission" date="2021-03" db="EMBL/GenBank/DDBJ databases">
        <authorList>
            <person name="Kanchanasin P."/>
            <person name="Saeng-In P."/>
            <person name="Phongsopitanun W."/>
            <person name="Yuki M."/>
            <person name="Kudo T."/>
            <person name="Ohkuma M."/>
            <person name="Tanasupawat S."/>
        </authorList>
    </citation>
    <scope>NUCLEOTIDE SEQUENCE</scope>
    <source>
        <strain evidence="6">GKU 128</strain>
    </source>
</reference>
<comment type="similarity">
    <text evidence="5">Belongs to the class-III pyridoxal-phosphate-dependent aminotransferase family.</text>
</comment>
<dbReference type="CDD" id="cd00610">
    <property type="entry name" value="OAT_like"/>
    <property type="match status" value="1"/>
</dbReference>
<dbReference type="EMBL" id="JAGEOJ010000006">
    <property type="protein sequence ID" value="MBO2448571.1"/>
    <property type="molecule type" value="Genomic_DNA"/>
</dbReference>
<organism evidence="6 7">
    <name type="scientific">Actinomadura barringtoniae</name>
    <dbReference type="NCBI Taxonomy" id="1427535"/>
    <lineage>
        <taxon>Bacteria</taxon>
        <taxon>Bacillati</taxon>
        <taxon>Actinomycetota</taxon>
        <taxon>Actinomycetes</taxon>
        <taxon>Streptosporangiales</taxon>
        <taxon>Thermomonosporaceae</taxon>
        <taxon>Actinomadura</taxon>
    </lineage>
</organism>
<evidence type="ECO:0000256" key="1">
    <source>
        <dbReference type="ARBA" id="ARBA00001933"/>
    </source>
</evidence>
<dbReference type="SUPFAM" id="SSF53383">
    <property type="entry name" value="PLP-dependent transferases"/>
    <property type="match status" value="1"/>
</dbReference>
<keyword evidence="4 5" id="KW-0663">Pyridoxal phosphate</keyword>
<keyword evidence="2 6" id="KW-0032">Aminotransferase</keyword>
<dbReference type="InterPro" id="IPR015421">
    <property type="entry name" value="PyrdxlP-dep_Trfase_major"/>
</dbReference>
<dbReference type="InterPro" id="IPR015424">
    <property type="entry name" value="PyrdxlP-dep_Trfase"/>
</dbReference>
<dbReference type="GO" id="GO:0030170">
    <property type="term" value="F:pyridoxal phosphate binding"/>
    <property type="evidence" value="ECO:0007669"/>
    <property type="project" value="InterPro"/>
</dbReference>
<dbReference type="FunFam" id="3.40.640.10:FF:000004">
    <property type="entry name" value="Acetylornithine aminotransferase"/>
    <property type="match status" value="1"/>
</dbReference>
<evidence type="ECO:0000256" key="5">
    <source>
        <dbReference type="RuleBase" id="RU003560"/>
    </source>
</evidence>
<evidence type="ECO:0000313" key="7">
    <source>
        <dbReference type="Proteomes" id="UP000669179"/>
    </source>
</evidence>
<dbReference type="GO" id="GO:0042802">
    <property type="term" value="F:identical protein binding"/>
    <property type="evidence" value="ECO:0007669"/>
    <property type="project" value="TreeGrafter"/>
</dbReference>
<keyword evidence="7" id="KW-1185">Reference proteome</keyword>
<dbReference type="Proteomes" id="UP000669179">
    <property type="component" value="Unassembled WGS sequence"/>
</dbReference>
<comment type="caution">
    <text evidence="6">The sequence shown here is derived from an EMBL/GenBank/DDBJ whole genome shotgun (WGS) entry which is preliminary data.</text>
</comment>
<dbReference type="InterPro" id="IPR049704">
    <property type="entry name" value="Aminotrans_3_PPA_site"/>
</dbReference>
<proteinExistence type="inferred from homology"/>
<sequence length="413" mass="43362">MTIPRAPRGSLFRTMRRHLPPSLAIAYQLAGDGAHEAAASGATVTLSDGRNVVDFGSYGVTLLGHRHPRVVDAAIDQLRTMPTATRALANPAVVKFAADLLGRCGLDRVWLGSDGADAVEVAVKLARRVTERTRVLAVEGAFHGKTLGALALTHSPVFHAGLEPLLGQVTHLPADDAEAVAREAERGDVSALIVEPIRGEGGVRPLNPSVLRRWAEDAREAGAFVISDEIQVGLRRCGDFSVALAQGWQPDALLFGKALGGGVVPLSAMAATTELYEPLIENPAFHSSTFGGHPLACAAGSAALEAIDELADRGREVGEVMDARLHTLAKDHPGLVSEVRGTGLLWGLELIPGATAPVIADLAVRGLLVSPCLSSPETIRLLPPMVSTGPELDRAFETLDAAFEAHRADAAED</sequence>
<dbReference type="GO" id="GO:0008483">
    <property type="term" value="F:transaminase activity"/>
    <property type="evidence" value="ECO:0007669"/>
    <property type="project" value="UniProtKB-KW"/>
</dbReference>
<dbReference type="InterPro" id="IPR015422">
    <property type="entry name" value="PyrdxlP-dep_Trfase_small"/>
</dbReference>
<dbReference type="PROSITE" id="PS00600">
    <property type="entry name" value="AA_TRANSFER_CLASS_3"/>
    <property type="match status" value="1"/>
</dbReference>
<dbReference type="InterPro" id="IPR005814">
    <property type="entry name" value="Aminotrans_3"/>
</dbReference>
<dbReference type="Gene3D" id="3.90.1150.10">
    <property type="entry name" value="Aspartate Aminotransferase, domain 1"/>
    <property type="match status" value="1"/>
</dbReference>
<dbReference type="InterPro" id="IPR050103">
    <property type="entry name" value="Class-III_PLP-dep_AT"/>
</dbReference>
<dbReference type="Gene3D" id="3.40.640.10">
    <property type="entry name" value="Type I PLP-dependent aspartate aminotransferase-like (Major domain)"/>
    <property type="match status" value="1"/>
</dbReference>
<evidence type="ECO:0000256" key="4">
    <source>
        <dbReference type="ARBA" id="ARBA00022898"/>
    </source>
</evidence>
<accession>A0A939P9N3</accession>
<dbReference type="AlphaFoldDB" id="A0A939P9N3"/>
<dbReference type="PANTHER" id="PTHR11986">
    <property type="entry name" value="AMINOTRANSFERASE CLASS III"/>
    <property type="match status" value="1"/>
</dbReference>
<name>A0A939P9N3_9ACTN</name>
<protein>
    <submittedName>
        <fullName evidence="6">Aspartate aminotransferase family protein</fullName>
    </submittedName>
</protein>
<gene>
    <name evidence="6" type="ORF">J4573_15820</name>
</gene>
<dbReference type="Pfam" id="PF00202">
    <property type="entry name" value="Aminotran_3"/>
    <property type="match status" value="1"/>
</dbReference>
<evidence type="ECO:0000256" key="3">
    <source>
        <dbReference type="ARBA" id="ARBA00022679"/>
    </source>
</evidence>